<proteinExistence type="predicted"/>
<evidence type="ECO:0000313" key="2">
    <source>
        <dbReference type="Proteomes" id="UP001430306"/>
    </source>
</evidence>
<dbReference type="Proteomes" id="UP001430306">
    <property type="component" value="Unassembled WGS sequence"/>
</dbReference>
<dbReference type="RefSeq" id="WP_230273703.1">
    <property type="nucleotide sequence ID" value="NZ_JAJKFW010000022.1"/>
</dbReference>
<protein>
    <submittedName>
        <fullName evidence="1">Uncharacterized protein</fullName>
    </submittedName>
</protein>
<keyword evidence="2" id="KW-1185">Reference proteome</keyword>
<sequence>MNTSLQTRPRFSSKLAWVGGLAVAVVASVVLSQDASAQGYRYGIQSNGFDRGGSSIISQRGGLPQNNYTVQRPAVTPRSTGSGYTYTNRIPRRVLNRIPTYGYGGYSGYGYRSYGYGYVPGSVSGTGFRVGPGGTIGFGTGTYYVAPGYYGVGRPYYYP</sequence>
<comment type="caution">
    <text evidence="1">The sequence shown here is derived from an EMBL/GenBank/DDBJ whole genome shotgun (WGS) entry which is preliminary data.</text>
</comment>
<evidence type="ECO:0000313" key="1">
    <source>
        <dbReference type="EMBL" id="MCC9642767.1"/>
    </source>
</evidence>
<name>A0ABS8NGU4_9BACT</name>
<dbReference type="EMBL" id="JAJKFW010000022">
    <property type="protein sequence ID" value="MCC9642767.1"/>
    <property type="molecule type" value="Genomic_DNA"/>
</dbReference>
<organism evidence="1 2">
    <name type="scientific">Rhodopirellula halodulae</name>
    <dbReference type="NCBI Taxonomy" id="2894198"/>
    <lineage>
        <taxon>Bacteria</taxon>
        <taxon>Pseudomonadati</taxon>
        <taxon>Planctomycetota</taxon>
        <taxon>Planctomycetia</taxon>
        <taxon>Pirellulales</taxon>
        <taxon>Pirellulaceae</taxon>
        <taxon>Rhodopirellula</taxon>
    </lineage>
</organism>
<reference evidence="1" key="1">
    <citation type="submission" date="2021-11" db="EMBL/GenBank/DDBJ databases">
        <title>Genome sequence.</title>
        <authorList>
            <person name="Sun Q."/>
        </authorList>
    </citation>
    <scope>NUCLEOTIDE SEQUENCE</scope>
    <source>
        <strain evidence="1">JC740</strain>
    </source>
</reference>
<accession>A0ABS8NGU4</accession>
<gene>
    <name evidence="1" type="ORF">LOC71_10820</name>
</gene>